<sequence>MSNQKTSLLFCIVMDIVGYATYAIPGLGEFGDIIWAPVSGLIFFKTFGGWKGAFGGIFNFAEELLPGTDFIPSFTIMWLFQYAAGRKTKVDITAAR</sequence>
<reference evidence="2" key="1">
    <citation type="submission" date="2020-11" db="EMBL/GenBank/DDBJ databases">
        <title>Bacterial whole genome sequence for Panacibacter sp. DH6.</title>
        <authorList>
            <person name="Le V."/>
            <person name="Ko S."/>
            <person name="Ahn C.-Y."/>
            <person name="Oh H.-M."/>
        </authorList>
    </citation>
    <scope>NUCLEOTIDE SEQUENCE</scope>
    <source>
        <strain evidence="2">DH6</strain>
    </source>
</reference>
<proteinExistence type="predicted"/>
<evidence type="ECO:0000313" key="3">
    <source>
        <dbReference type="Proteomes" id="UP000628448"/>
    </source>
</evidence>
<name>A0A931GYN1_9BACT</name>
<evidence type="ECO:0000313" key="2">
    <source>
        <dbReference type="EMBL" id="MBG9376872.1"/>
    </source>
</evidence>
<dbReference type="EMBL" id="JADWYR010000001">
    <property type="protein sequence ID" value="MBG9376872.1"/>
    <property type="molecule type" value="Genomic_DNA"/>
</dbReference>
<feature type="transmembrane region" description="Helical" evidence="1">
    <location>
        <begin position="33"/>
        <end position="50"/>
    </location>
</feature>
<keyword evidence="3" id="KW-1185">Reference proteome</keyword>
<comment type="caution">
    <text evidence="2">The sequence shown here is derived from an EMBL/GenBank/DDBJ whole genome shotgun (WGS) entry which is preliminary data.</text>
</comment>
<dbReference type="RefSeq" id="WP_196990863.1">
    <property type="nucleotide sequence ID" value="NZ_JADWYR010000001.1"/>
</dbReference>
<keyword evidence="1" id="KW-0472">Membrane</keyword>
<feature type="transmembrane region" description="Helical" evidence="1">
    <location>
        <begin position="7"/>
        <end position="27"/>
    </location>
</feature>
<dbReference type="Proteomes" id="UP000628448">
    <property type="component" value="Unassembled WGS sequence"/>
</dbReference>
<dbReference type="AlphaFoldDB" id="A0A931GYN1"/>
<protein>
    <submittedName>
        <fullName evidence="2">Uncharacterized protein</fullName>
    </submittedName>
</protein>
<keyword evidence="1" id="KW-0812">Transmembrane</keyword>
<keyword evidence="1" id="KW-1133">Transmembrane helix</keyword>
<accession>A0A931GYN1</accession>
<organism evidence="2 3">
    <name type="scientific">Panacibacter microcysteis</name>
    <dbReference type="NCBI Taxonomy" id="2793269"/>
    <lineage>
        <taxon>Bacteria</taxon>
        <taxon>Pseudomonadati</taxon>
        <taxon>Bacteroidota</taxon>
        <taxon>Chitinophagia</taxon>
        <taxon>Chitinophagales</taxon>
        <taxon>Chitinophagaceae</taxon>
        <taxon>Panacibacter</taxon>
    </lineage>
</organism>
<gene>
    <name evidence="2" type="ORF">I5907_11535</name>
</gene>
<evidence type="ECO:0000256" key="1">
    <source>
        <dbReference type="SAM" id="Phobius"/>
    </source>
</evidence>